<protein>
    <submittedName>
        <fullName evidence="1">Uncharacterized protein</fullName>
    </submittedName>
</protein>
<organism evidence="1">
    <name type="scientific">Anguilla anguilla</name>
    <name type="common">European freshwater eel</name>
    <name type="synonym">Muraena anguilla</name>
    <dbReference type="NCBI Taxonomy" id="7936"/>
    <lineage>
        <taxon>Eukaryota</taxon>
        <taxon>Metazoa</taxon>
        <taxon>Chordata</taxon>
        <taxon>Craniata</taxon>
        <taxon>Vertebrata</taxon>
        <taxon>Euteleostomi</taxon>
        <taxon>Actinopterygii</taxon>
        <taxon>Neopterygii</taxon>
        <taxon>Teleostei</taxon>
        <taxon>Anguilliformes</taxon>
        <taxon>Anguillidae</taxon>
        <taxon>Anguilla</taxon>
    </lineage>
</organism>
<name>A0A0E9SWP9_ANGAN</name>
<reference evidence="1" key="1">
    <citation type="submission" date="2014-11" db="EMBL/GenBank/DDBJ databases">
        <authorList>
            <person name="Amaro Gonzalez C."/>
        </authorList>
    </citation>
    <scope>NUCLEOTIDE SEQUENCE</scope>
</reference>
<dbReference type="AlphaFoldDB" id="A0A0E9SWP9"/>
<dbReference type="EMBL" id="GBXM01062885">
    <property type="protein sequence ID" value="JAH45692.1"/>
    <property type="molecule type" value="Transcribed_RNA"/>
</dbReference>
<accession>A0A0E9SWP9</accession>
<reference evidence="1" key="2">
    <citation type="journal article" date="2015" name="Fish Shellfish Immunol.">
        <title>Early steps in the European eel (Anguilla anguilla)-Vibrio vulnificus interaction in the gills: Role of the RtxA13 toxin.</title>
        <authorList>
            <person name="Callol A."/>
            <person name="Pajuelo D."/>
            <person name="Ebbesson L."/>
            <person name="Teles M."/>
            <person name="MacKenzie S."/>
            <person name="Amaro C."/>
        </authorList>
    </citation>
    <scope>NUCLEOTIDE SEQUENCE</scope>
</reference>
<evidence type="ECO:0000313" key="1">
    <source>
        <dbReference type="EMBL" id="JAH45692.1"/>
    </source>
</evidence>
<sequence length="31" mass="3774">MRSHARKKILCKFQTAKWDDDFDNICDFQGR</sequence>
<proteinExistence type="predicted"/>